<accession>G9ZB79</accession>
<name>G9ZB79_9GAMM</name>
<reference evidence="1 2" key="1">
    <citation type="submission" date="2011-08" db="EMBL/GenBank/DDBJ databases">
        <authorList>
            <person name="Weinstock G."/>
            <person name="Sodergren E."/>
            <person name="Clifton S."/>
            <person name="Fulton L."/>
            <person name="Fulton B."/>
            <person name="Courtney L."/>
            <person name="Fronick C."/>
            <person name="Harrison M."/>
            <person name="Strong C."/>
            <person name="Farmer C."/>
            <person name="Delahaunty K."/>
            <person name="Markovic C."/>
            <person name="Hall O."/>
            <person name="Minx P."/>
            <person name="Tomlinson C."/>
            <person name="Mitreva M."/>
            <person name="Hou S."/>
            <person name="Chen J."/>
            <person name="Wollam A."/>
            <person name="Pepin K.H."/>
            <person name="Johnson M."/>
            <person name="Bhonagiri V."/>
            <person name="Zhang X."/>
            <person name="Suruliraj S."/>
            <person name="Warren W."/>
            <person name="Chinwalla A."/>
            <person name="Mardis E.R."/>
            <person name="Wilson R.K."/>
        </authorList>
    </citation>
    <scope>NUCLEOTIDE SEQUENCE [LARGE SCALE GENOMIC DNA]</scope>
    <source>
        <strain evidence="1 2">F0432</strain>
    </source>
</reference>
<evidence type="ECO:0000313" key="1">
    <source>
        <dbReference type="EMBL" id="EHM56180.1"/>
    </source>
</evidence>
<sequence>MPIVYSRDYEQVLSLLHGGRIFSVPSGINVGLDAITGDFLSRTKD</sequence>
<protein>
    <submittedName>
        <fullName evidence="1">Uncharacterized protein</fullName>
    </submittedName>
</protein>
<dbReference type="HOGENOM" id="CLU_3197592_0_0_6"/>
<dbReference type="Proteomes" id="UP000004750">
    <property type="component" value="Unassembled WGS sequence"/>
</dbReference>
<dbReference type="AlphaFoldDB" id="G9ZB79"/>
<comment type="caution">
    <text evidence="1">The sequence shown here is derived from an EMBL/GenBank/DDBJ whole genome shotgun (WGS) entry which is preliminary data.</text>
</comment>
<gene>
    <name evidence="1" type="ORF">HMPREF9080_00001</name>
</gene>
<evidence type="ECO:0000313" key="2">
    <source>
        <dbReference type="Proteomes" id="UP000004750"/>
    </source>
</evidence>
<proteinExistence type="predicted"/>
<dbReference type="EMBL" id="AGCM01000001">
    <property type="protein sequence ID" value="EHM56180.1"/>
    <property type="molecule type" value="Genomic_DNA"/>
</dbReference>
<dbReference type="STRING" id="797473.HMPREF9080_00001"/>
<organism evidence="1 2">
    <name type="scientific">Cardiobacterium valvarum F0432</name>
    <dbReference type="NCBI Taxonomy" id="797473"/>
    <lineage>
        <taxon>Bacteria</taxon>
        <taxon>Pseudomonadati</taxon>
        <taxon>Pseudomonadota</taxon>
        <taxon>Gammaproteobacteria</taxon>
        <taxon>Cardiobacteriales</taxon>
        <taxon>Cardiobacteriaceae</taxon>
        <taxon>Cardiobacterium</taxon>
    </lineage>
</organism>